<evidence type="ECO:0000259" key="8">
    <source>
        <dbReference type="Pfam" id="PF13861"/>
    </source>
</evidence>
<comment type="caution">
    <text evidence="9">The sequence shown here is derived from an EMBL/GenBank/DDBJ whole genome shotgun (WGS) entry which is preliminary data.</text>
</comment>
<evidence type="ECO:0000256" key="2">
    <source>
        <dbReference type="ARBA" id="ARBA00016013"/>
    </source>
</evidence>
<comment type="function">
    <text evidence="4 5">Required for flagellar hook formation. May act as a scaffolding protein.</text>
</comment>
<evidence type="ECO:0000259" key="7">
    <source>
        <dbReference type="Pfam" id="PF13860"/>
    </source>
</evidence>
<comment type="similarity">
    <text evidence="1 5">Belongs to the FlgD family.</text>
</comment>
<evidence type="ECO:0000256" key="5">
    <source>
        <dbReference type="RuleBase" id="RU362076"/>
    </source>
</evidence>
<evidence type="ECO:0000256" key="4">
    <source>
        <dbReference type="ARBA" id="ARBA00024746"/>
    </source>
</evidence>
<gene>
    <name evidence="9" type="ORF">ABQJ54_13835</name>
</gene>
<keyword evidence="9" id="KW-0969">Cilium</keyword>
<evidence type="ECO:0000256" key="3">
    <source>
        <dbReference type="ARBA" id="ARBA00022795"/>
    </source>
</evidence>
<keyword evidence="9" id="KW-0282">Flagellum</keyword>
<dbReference type="InterPro" id="IPR005648">
    <property type="entry name" value="FlgD"/>
</dbReference>
<feature type="domain" description="FlgD/Vpr Ig-like" evidence="7">
    <location>
        <begin position="119"/>
        <end position="192"/>
    </location>
</feature>
<organism evidence="9 10">
    <name type="scientific">Rhodanobacter lycopersici</name>
    <dbReference type="NCBI Taxonomy" id="3162487"/>
    <lineage>
        <taxon>Bacteria</taxon>
        <taxon>Pseudomonadati</taxon>
        <taxon>Pseudomonadota</taxon>
        <taxon>Gammaproteobacteria</taxon>
        <taxon>Lysobacterales</taxon>
        <taxon>Rhodanobacteraceae</taxon>
        <taxon>Rhodanobacter</taxon>
    </lineage>
</organism>
<dbReference type="Pfam" id="PF13860">
    <property type="entry name" value="FlgD_ig"/>
    <property type="match status" value="1"/>
</dbReference>
<keyword evidence="9" id="KW-0966">Cell projection</keyword>
<dbReference type="InterPro" id="IPR025963">
    <property type="entry name" value="FLgD_Tudor"/>
</dbReference>
<reference evidence="9 10" key="1">
    <citation type="submission" date="2024-06" db="EMBL/GenBank/DDBJ databases">
        <authorList>
            <person name="Woo H."/>
        </authorList>
    </citation>
    <scope>NUCLEOTIDE SEQUENCE [LARGE SCALE GENOMIC DNA]</scope>
    <source>
        <strain evidence="9 10">Si-c</strain>
    </source>
</reference>
<dbReference type="EMBL" id="JBFOHK010000003">
    <property type="protein sequence ID" value="MEW9572835.1"/>
    <property type="molecule type" value="Genomic_DNA"/>
</dbReference>
<accession>A0ABV3QGA5</accession>
<dbReference type="InterPro" id="IPR025965">
    <property type="entry name" value="FlgD/Vpr_Ig-like"/>
</dbReference>
<dbReference type="Gene3D" id="2.30.30.910">
    <property type="match status" value="1"/>
</dbReference>
<evidence type="ECO:0000313" key="9">
    <source>
        <dbReference type="EMBL" id="MEW9572835.1"/>
    </source>
</evidence>
<evidence type="ECO:0000313" key="10">
    <source>
        <dbReference type="Proteomes" id="UP001556220"/>
    </source>
</evidence>
<dbReference type="Proteomes" id="UP001556220">
    <property type="component" value="Unassembled WGS sequence"/>
</dbReference>
<dbReference type="Pfam" id="PF13861">
    <property type="entry name" value="FLgD_tudor"/>
    <property type="match status" value="1"/>
</dbReference>
<sequence length="236" mass="23429">MTTINTNATSSTNSAGYGYSGTSSTGSGTSSLSGALGSSMSQADFLQLLTAQLQAQDPTNPMDNTQFVSQLAQFSQLASTQDLDTTVNNLSSQVTSAMQTSQVLGSVGLVGRNVLVPSDSLSYAGSATGGAVGVTSASSDVQLVIKDGSGKEVRTIDLGAQQPGLANFSWDGTDDNGNPVPAGTYSITAADQGGNALSTYASGVVSGVGYGGSSVGTYVQVNGVGGVPLSSIAQIN</sequence>
<proteinExistence type="inferred from homology"/>
<evidence type="ECO:0000256" key="1">
    <source>
        <dbReference type="ARBA" id="ARBA00010577"/>
    </source>
</evidence>
<name>A0ABV3QGA5_9GAMM</name>
<keyword evidence="3 5" id="KW-1005">Bacterial flagellum biogenesis</keyword>
<feature type="region of interest" description="Disordered" evidence="6">
    <location>
        <begin position="1"/>
        <end position="23"/>
    </location>
</feature>
<dbReference type="Gene3D" id="2.60.40.4070">
    <property type="match status" value="1"/>
</dbReference>
<dbReference type="Pfam" id="PF03963">
    <property type="entry name" value="FlgD"/>
    <property type="match status" value="1"/>
</dbReference>
<keyword evidence="10" id="KW-1185">Reference proteome</keyword>
<protein>
    <recommendedName>
        <fullName evidence="2 5">Basal-body rod modification protein FlgD</fullName>
    </recommendedName>
</protein>
<feature type="domain" description="FlgD Tudor-like" evidence="8">
    <location>
        <begin position="101"/>
        <end position="232"/>
    </location>
</feature>
<dbReference type="RefSeq" id="WP_367854889.1">
    <property type="nucleotide sequence ID" value="NZ_JBFOHK010000003.1"/>
</dbReference>
<evidence type="ECO:0000256" key="6">
    <source>
        <dbReference type="SAM" id="MobiDB-lite"/>
    </source>
</evidence>